<evidence type="ECO:0000313" key="3">
    <source>
        <dbReference type="Proteomes" id="UP000481861"/>
    </source>
</evidence>
<reference evidence="2 3" key="1">
    <citation type="submission" date="2020-01" db="EMBL/GenBank/DDBJ databases">
        <authorList>
            <consortium name="DOE Joint Genome Institute"/>
            <person name="Haridas S."/>
            <person name="Albert R."/>
            <person name="Binder M."/>
            <person name="Bloem J."/>
            <person name="Labutti K."/>
            <person name="Salamov A."/>
            <person name="Andreopoulos B."/>
            <person name="Baker S.E."/>
            <person name="Barry K."/>
            <person name="Bills G."/>
            <person name="Bluhm B.H."/>
            <person name="Cannon C."/>
            <person name="Castanera R."/>
            <person name="Culley D.E."/>
            <person name="Daum C."/>
            <person name="Ezra D."/>
            <person name="Gonzalez J.B."/>
            <person name="Henrissat B."/>
            <person name="Kuo A."/>
            <person name="Liang C."/>
            <person name="Lipzen A."/>
            <person name="Lutzoni F."/>
            <person name="Magnuson J."/>
            <person name="Mondo S."/>
            <person name="Nolan M."/>
            <person name="Ohm R."/>
            <person name="Pangilinan J."/>
            <person name="Park H.-J.H."/>
            <person name="Ramirez L."/>
            <person name="Alfaro M."/>
            <person name="Sun H."/>
            <person name="Tritt A."/>
            <person name="Yoshinaga Y."/>
            <person name="Zwiers L.-H.L."/>
            <person name="Turgeon B.G."/>
            <person name="Goodwin S.B."/>
            <person name="Spatafora J.W."/>
            <person name="Crous P.W."/>
            <person name="Grigoriev I.V."/>
        </authorList>
    </citation>
    <scope>NUCLEOTIDE SEQUENCE [LARGE SCALE GENOMIC DNA]</scope>
    <source>
        <strain evidence="2 3">CBS 611.86</strain>
    </source>
</reference>
<dbReference type="AlphaFoldDB" id="A0A7C8IGC7"/>
<name>A0A7C8IGC7_9PLEO</name>
<protein>
    <submittedName>
        <fullName evidence="2">Uncharacterized protein</fullName>
    </submittedName>
</protein>
<dbReference type="EMBL" id="JAADJZ010000004">
    <property type="protein sequence ID" value="KAF2875693.1"/>
    <property type="molecule type" value="Genomic_DNA"/>
</dbReference>
<gene>
    <name evidence="2" type="ORF">BDV95DRAFT_665130</name>
</gene>
<sequence>MTLFYKQRILGTFTLLFTFLGTTHSFPTDDRGRQLWDAVKTKIQTHGQGEPTLTHQEVANNGNYILEAPQPINMATYKPRGIVWSPGDPWDKVTLRYWSDASERALVQANNGAEIQYHAPPNLENYTIWPNNGKIVLYLDPSTIIVAEEIRDQMPFAVSRYIWYIWLQVCRRTNRDPSVLNSLYHFHVTNKDTEAAVEEIVPDPAFPPALRPGAPRPEFMPGFTMRASDKREFYRLLGLPHIDTLVNVLIKARGLDDAHGLWKAPTSVEITSCDTFIHLPLGGLPR</sequence>
<proteinExistence type="predicted"/>
<feature type="signal peptide" evidence="1">
    <location>
        <begin position="1"/>
        <end position="25"/>
    </location>
</feature>
<comment type="caution">
    <text evidence="2">The sequence shown here is derived from an EMBL/GenBank/DDBJ whole genome shotgun (WGS) entry which is preliminary data.</text>
</comment>
<accession>A0A7C8IGC7</accession>
<keyword evidence="3" id="KW-1185">Reference proteome</keyword>
<evidence type="ECO:0000313" key="2">
    <source>
        <dbReference type="EMBL" id="KAF2875693.1"/>
    </source>
</evidence>
<organism evidence="2 3">
    <name type="scientific">Massariosphaeria phaeospora</name>
    <dbReference type="NCBI Taxonomy" id="100035"/>
    <lineage>
        <taxon>Eukaryota</taxon>
        <taxon>Fungi</taxon>
        <taxon>Dikarya</taxon>
        <taxon>Ascomycota</taxon>
        <taxon>Pezizomycotina</taxon>
        <taxon>Dothideomycetes</taxon>
        <taxon>Pleosporomycetidae</taxon>
        <taxon>Pleosporales</taxon>
        <taxon>Pleosporales incertae sedis</taxon>
        <taxon>Massariosphaeria</taxon>
    </lineage>
</organism>
<evidence type="ECO:0000256" key="1">
    <source>
        <dbReference type="SAM" id="SignalP"/>
    </source>
</evidence>
<keyword evidence="1" id="KW-0732">Signal</keyword>
<feature type="chain" id="PRO_5028814332" evidence="1">
    <location>
        <begin position="26"/>
        <end position="286"/>
    </location>
</feature>
<dbReference type="Proteomes" id="UP000481861">
    <property type="component" value="Unassembled WGS sequence"/>
</dbReference>